<dbReference type="Pfam" id="PF00072">
    <property type="entry name" value="Response_reg"/>
    <property type="match status" value="1"/>
</dbReference>
<keyword evidence="4 7" id="KW-0238">DNA-binding</keyword>
<evidence type="ECO:0000256" key="5">
    <source>
        <dbReference type="ARBA" id="ARBA00023163"/>
    </source>
</evidence>
<dbReference type="InterPro" id="IPR011006">
    <property type="entry name" value="CheY-like_superfamily"/>
</dbReference>
<dbReference type="InterPro" id="IPR036388">
    <property type="entry name" value="WH-like_DNA-bd_sf"/>
</dbReference>
<dbReference type="Gene3D" id="3.40.50.2300">
    <property type="match status" value="1"/>
</dbReference>
<gene>
    <name evidence="10" type="ORF">JOF54_004064</name>
</gene>
<comment type="caution">
    <text evidence="10">The sequence shown here is derived from an EMBL/GenBank/DDBJ whole genome shotgun (WGS) entry which is preliminary data.</text>
</comment>
<dbReference type="EMBL" id="JAGIOB010000001">
    <property type="protein sequence ID" value="MBP2419142.1"/>
    <property type="molecule type" value="Genomic_DNA"/>
</dbReference>
<name>A0ABS4ZEH8_9ACTN</name>
<keyword evidence="2" id="KW-0902">Two-component regulatory system</keyword>
<evidence type="ECO:0000256" key="4">
    <source>
        <dbReference type="ARBA" id="ARBA00023125"/>
    </source>
</evidence>
<evidence type="ECO:0000259" key="8">
    <source>
        <dbReference type="PROSITE" id="PS50110"/>
    </source>
</evidence>
<dbReference type="Pfam" id="PF00486">
    <property type="entry name" value="Trans_reg_C"/>
    <property type="match status" value="1"/>
</dbReference>
<dbReference type="SMART" id="SM00448">
    <property type="entry name" value="REC"/>
    <property type="match status" value="1"/>
</dbReference>
<accession>A0ABS4ZEH8</accession>
<keyword evidence="5" id="KW-0804">Transcription</keyword>
<evidence type="ECO:0000256" key="7">
    <source>
        <dbReference type="PROSITE-ProRule" id="PRU01091"/>
    </source>
</evidence>
<feature type="domain" description="OmpR/PhoB-type" evidence="9">
    <location>
        <begin position="124"/>
        <end position="221"/>
    </location>
</feature>
<dbReference type="SMART" id="SM00862">
    <property type="entry name" value="Trans_reg_C"/>
    <property type="match status" value="1"/>
</dbReference>
<dbReference type="PANTHER" id="PTHR48111">
    <property type="entry name" value="REGULATOR OF RPOS"/>
    <property type="match status" value="1"/>
</dbReference>
<dbReference type="PROSITE" id="PS50110">
    <property type="entry name" value="RESPONSE_REGULATORY"/>
    <property type="match status" value="1"/>
</dbReference>
<sequence length="223" mass="24496">MHAARILVVEDSETVRLAVQTVLRAQGFTVESRPDGSDLEQSLVRYGPDLVVLDIMLPGRDGFALLPVLRQQSRAAVLVLTARDAVDDRVEALTGGADDYLVKPFAMTELVARVQAVLRRSRPGVVAAIGDLTLDPEGSTVQRAGRLVDLTDTERRLLSYLASHQDRVVSKLQILTAVWGYDGFDPNLVEVHISSLRRKLEAAGEPRLVHTVRNRGYQLGPAR</sequence>
<proteinExistence type="predicted"/>
<reference evidence="10 11" key="1">
    <citation type="submission" date="2021-03" db="EMBL/GenBank/DDBJ databases">
        <title>Sequencing the genomes of 1000 actinobacteria strains.</title>
        <authorList>
            <person name="Klenk H.-P."/>
        </authorList>
    </citation>
    <scope>NUCLEOTIDE SEQUENCE [LARGE SCALE GENOMIC DNA]</scope>
    <source>
        <strain evidence="10 11">DSM 12936</strain>
    </source>
</reference>
<dbReference type="Gene3D" id="1.10.10.10">
    <property type="entry name" value="Winged helix-like DNA-binding domain superfamily/Winged helix DNA-binding domain"/>
    <property type="match status" value="1"/>
</dbReference>
<dbReference type="CDD" id="cd00383">
    <property type="entry name" value="trans_reg_C"/>
    <property type="match status" value="1"/>
</dbReference>
<feature type="domain" description="Response regulatory" evidence="8">
    <location>
        <begin position="5"/>
        <end position="118"/>
    </location>
</feature>
<dbReference type="InterPro" id="IPR016032">
    <property type="entry name" value="Sig_transdc_resp-reg_C-effctor"/>
</dbReference>
<dbReference type="Proteomes" id="UP000758168">
    <property type="component" value="Unassembled WGS sequence"/>
</dbReference>
<dbReference type="InterPro" id="IPR001867">
    <property type="entry name" value="OmpR/PhoB-type_DNA-bd"/>
</dbReference>
<dbReference type="GO" id="GO:0003677">
    <property type="term" value="F:DNA binding"/>
    <property type="evidence" value="ECO:0007669"/>
    <property type="project" value="UniProtKB-KW"/>
</dbReference>
<evidence type="ECO:0000313" key="10">
    <source>
        <dbReference type="EMBL" id="MBP2419142.1"/>
    </source>
</evidence>
<keyword evidence="1 6" id="KW-0597">Phosphoprotein</keyword>
<evidence type="ECO:0000256" key="6">
    <source>
        <dbReference type="PROSITE-ProRule" id="PRU00169"/>
    </source>
</evidence>
<evidence type="ECO:0000256" key="1">
    <source>
        <dbReference type="ARBA" id="ARBA00022553"/>
    </source>
</evidence>
<dbReference type="PANTHER" id="PTHR48111:SF1">
    <property type="entry name" value="TWO-COMPONENT RESPONSE REGULATOR ORR33"/>
    <property type="match status" value="1"/>
</dbReference>
<dbReference type="PROSITE" id="PS51755">
    <property type="entry name" value="OMPR_PHOB"/>
    <property type="match status" value="1"/>
</dbReference>
<feature type="DNA-binding region" description="OmpR/PhoB-type" evidence="7">
    <location>
        <begin position="124"/>
        <end position="221"/>
    </location>
</feature>
<organism evidence="10 11">
    <name type="scientific">Microlunatus capsulatus</name>
    <dbReference type="NCBI Taxonomy" id="99117"/>
    <lineage>
        <taxon>Bacteria</taxon>
        <taxon>Bacillati</taxon>
        <taxon>Actinomycetota</taxon>
        <taxon>Actinomycetes</taxon>
        <taxon>Propionibacteriales</taxon>
        <taxon>Propionibacteriaceae</taxon>
        <taxon>Microlunatus</taxon>
    </lineage>
</organism>
<evidence type="ECO:0000313" key="11">
    <source>
        <dbReference type="Proteomes" id="UP000758168"/>
    </source>
</evidence>
<evidence type="ECO:0000256" key="2">
    <source>
        <dbReference type="ARBA" id="ARBA00023012"/>
    </source>
</evidence>
<keyword evidence="3" id="KW-0805">Transcription regulation</keyword>
<dbReference type="SUPFAM" id="SSF52172">
    <property type="entry name" value="CheY-like"/>
    <property type="match status" value="1"/>
</dbReference>
<dbReference type="InterPro" id="IPR039420">
    <property type="entry name" value="WalR-like"/>
</dbReference>
<evidence type="ECO:0000259" key="9">
    <source>
        <dbReference type="PROSITE" id="PS51755"/>
    </source>
</evidence>
<keyword evidence="11" id="KW-1185">Reference proteome</keyword>
<dbReference type="Gene3D" id="6.10.250.690">
    <property type="match status" value="1"/>
</dbReference>
<dbReference type="InterPro" id="IPR001789">
    <property type="entry name" value="Sig_transdc_resp-reg_receiver"/>
</dbReference>
<feature type="modified residue" description="4-aspartylphosphate" evidence="6">
    <location>
        <position position="54"/>
    </location>
</feature>
<dbReference type="RefSeq" id="WP_307804441.1">
    <property type="nucleotide sequence ID" value="NZ_BAAAMH010000035.1"/>
</dbReference>
<evidence type="ECO:0000256" key="3">
    <source>
        <dbReference type="ARBA" id="ARBA00023015"/>
    </source>
</evidence>
<dbReference type="SUPFAM" id="SSF46894">
    <property type="entry name" value="C-terminal effector domain of the bipartite response regulators"/>
    <property type="match status" value="1"/>
</dbReference>
<protein>
    <submittedName>
        <fullName evidence="10">DNA-binding response OmpR family regulator</fullName>
    </submittedName>
</protein>